<keyword evidence="2" id="KW-0238">DNA-binding</keyword>
<dbReference type="InterPro" id="IPR010985">
    <property type="entry name" value="Ribbon_hlx_hlx"/>
</dbReference>
<comment type="caution">
    <text evidence="2">The sequence shown here is derived from an EMBL/GenBank/DDBJ whole genome shotgun (WGS) entry which is preliminary data.</text>
</comment>
<keyword evidence="3" id="KW-1185">Reference proteome</keyword>
<evidence type="ECO:0000259" key="1">
    <source>
        <dbReference type="Pfam" id="PF03869"/>
    </source>
</evidence>
<dbReference type="EMBL" id="JAAHBT010000048">
    <property type="protein sequence ID" value="NES09301.1"/>
    <property type="molecule type" value="Genomic_DNA"/>
</dbReference>
<evidence type="ECO:0000313" key="2">
    <source>
        <dbReference type="EMBL" id="NES09301.1"/>
    </source>
</evidence>
<proteinExistence type="predicted"/>
<dbReference type="GO" id="GO:0006355">
    <property type="term" value="P:regulation of DNA-templated transcription"/>
    <property type="evidence" value="ECO:0007669"/>
    <property type="project" value="InterPro"/>
</dbReference>
<feature type="domain" description="Arc-like DNA binding" evidence="1">
    <location>
        <begin position="2"/>
        <end position="48"/>
    </location>
</feature>
<name>A0A6I5RNT1_9PSED</name>
<accession>A0A6I5RNT1</accession>
<evidence type="ECO:0000313" key="3">
    <source>
        <dbReference type="Proteomes" id="UP000471751"/>
    </source>
</evidence>
<dbReference type="GO" id="GO:0003677">
    <property type="term" value="F:DNA binding"/>
    <property type="evidence" value="ECO:0007669"/>
    <property type="project" value="UniProtKB-KW"/>
</dbReference>
<dbReference type="Gene3D" id="1.10.1220.10">
    <property type="entry name" value="Met repressor-like"/>
    <property type="match status" value="1"/>
</dbReference>
<sequence length="142" mass="15639">MSRTDPQFNLRIPESLRDQVMAAAKENGRSATAEILARLELSFIGEAPQQELIPAAKAKEMSSIARQSIPAVVKKRVLDGLNQAVSMGHASALIELGDLEIEAMPEADMNGLMDAFTEWLEAAGYNVEWDGPDHLSVRFDEW</sequence>
<organism evidence="2 3">
    <name type="scientific">Pseudomonas laurentiana</name>
    <dbReference type="NCBI Taxonomy" id="2364649"/>
    <lineage>
        <taxon>Bacteria</taxon>
        <taxon>Pseudomonadati</taxon>
        <taxon>Pseudomonadota</taxon>
        <taxon>Gammaproteobacteria</taxon>
        <taxon>Pseudomonadales</taxon>
        <taxon>Pseudomonadaceae</taxon>
        <taxon>Pseudomonas</taxon>
    </lineage>
</organism>
<dbReference type="Pfam" id="PF03869">
    <property type="entry name" value="Arc"/>
    <property type="match status" value="1"/>
</dbReference>
<dbReference type="InterPro" id="IPR013321">
    <property type="entry name" value="Arc_rbn_hlx_hlx"/>
</dbReference>
<gene>
    <name evidence="2" type="ORF">G3O07_05480</name>
</gene>
<dbReference type="AlphaFoldDB" id="A0A6I5RNT1"/>
<dbReference type="Proteomes" id="UP000471751">
    <property type="component" value="Unassembled WGS sequence"/>
</dbReference>
<protein>
    <submittedName>
        <fullName evidence="2">Arc family DNA-binding protein</fullName>
    </submittedName>
</protein>
<reference evidence="2 3" key="1">
    <citation type="submission" date="2020-02" db="EMBL/GenBank/DDBJ databases">
        <title>Broccoli isolated Pseudomonas sp.</title>
        <authorList>
            <person name="Fujikawa T."/>
            <person name="Sawada H."/>
        </authorList>
    </citation>
    <scope>NUCLEOTIDE SEQUENCE [LARGE SCALE GENOMIC DNA]</scope>
    <source>
        <strain evidence="2 3">JCM 32154</strain>
    </source>
</reference>
<dbReference type="SUPFAM" id="SSF47598">
    <property type="entry name" value="Ribbon-helix-helix"/>
    <property type="match status" value="1"/>
</dbReference>
<dbReference type="InterPro" id="IPR005569">
    <property type="entry name" value="Arc_DNA-bd_dom"/>
</dbReference>
<dbReference type="RefSeq" id="WP_163933440.1">
    <property type="nucleotide sequence ID" value="NZ_BMQU01000023.1"/>
</dbReference>